<proteinExistence type="predicted"/>
<keyword evidence="2" id="KW-1185">Reference proteome</keyword>
<reference evidence="1" key="1">
    <citation type="submission" date="2020-05" db="EMBL/GenBank/DDBJ databases">
        <title>Large-scale comparative analyses of tick genomes elucidate their genetic diversity and vector capacities.</title>
        <authorList>
            <person name="Jia N."/>
            <person name="Wang J."/>
            <person name="Shi W."/>
            <person name="Du L."/>
            <person name="Sun Y."/>
            <person name="Zhan W."/>
            <person name="Jiang J."/>
            <person name="Wang Q."/>
            <person name="Zhang B."/>
            <person name="Ji P."/>
            <person name="Sakyi L.B."/>
            <person name="Cui X."/>
            <person name="Yuan T."/>
            <person name="Jiang B."/>
            <person name="Yang W."/>
            <person name="Lam T.T.-Y."/>
            <person name="Chang Q."/>
            <person name="Ding S."/>
            <person name="Wang X."/>
            <person name="Zhu J."/>
            <person name="Ruan X."/>
            <person name="Zhao L."/>
            <person name="Wei J."/>
            <person name="Que T."/>
            <person name="Du C."/>
            <person name="Cheng J."/>
            <person name="Dai P."/>
            <person name="Han X."/>
            <person name="Huang E."/>
            <person name="Gao Y."/>
            <person name="Liu J."/>
            <person name="Shao H."/>
            <person name="Ye R."/>
            <person name="Li L."/>
            <person name="Wei W."/>
            <person name="Wang X."/>
            <person name="Wang C."/>
            <person name="Yang T."/>
            <person name="Huo Q."/>
            <person name="Li W."/>
            <person name="Guo W."/>
            <person name="Chen H."/>
            <person name="Zhou L."/>
            <person name="Ni X."/>
            <person name="Tian J."/>
            <person name="Zhou Y."/>
            <person name="Sheng Y."/>
            <person name="Liu T."/>
            <person name="Pan Y."/>
            <person name="Xia L."/>
            <person name="Li J."/>
            <person name="Zhao F."/>
            <person name="Cao W."/>
        </authorList>
    </citation>
    <scope>NUCLEOTIDE SEQUENCE</scope>
    <source>
        <strain evidence="1">Dsil-2018</strain>
    </source>
</reference>
<evidence type="ECO:0000313" key="2">
    <source>
        <dbReference type="Proteomes" id="UP000821865"/>
    </source>
</evidence>
<evidence type="ECO:0000313" key="1">
    <source>
        <dbReference type="EMBL" id="KAH7954408.1"/>
    </source>
</evidence>
<name>A0ACB8CYW6_DERSI</name>
<dbReference type="EMBL" id="CM023473">
    <property type="protein sequence ID" value="KAH7954408.1"/>
    <property type="molecule type" value="Genomic_DNA"/>
</dbReference>
<organism evidence="1 2">
    <name type="scientific">Dermacentor silvarum</name>
    <name type="common">Tick</name>
    <dbReference type="NCBI Taxonomy" id="543639"/>
    <lineage>
        <taxon>Eukaryota</taxon>
        <taxon>Metazoa</taxon>
        <taxon>Ecdysozoa</taxon>
        <taxon>Arthropoda</taxon>
        <taxon>Chelicerata</taxon>
        <taxon>Arachnida</taxon>
        <taxon>Acari</taxon>
        <taxon>Parasitiformes</taxon>
        <taxon>Ixodida</taxon>
        <taxon>Ixodoidea</taxon>
        <taxon>Ixodidae</taxon>
        <taxon>Rhipicephalinae</taxon>
        <taxon>Dermacentor</taxon>
    </lineage>
</organism>
<accession>A0ACB8CYW6</accession>
<gene>
    <name evidence="1" type="ORF">HPB49_018261</name>
</gene>
<dbReference type="Proteomes" id="UP000821865">
    <property type="component" value="Chromosome 4"/>
</dbReference>
<sequence>MASNYLNIPQLPRLLVLCLWGTMRSSFVKISCVLSLGRACRLLTEYLQAEQSKFSTTNGFVYPQKLALLPRLNEVEERMVSPPLPFMNIRRLTHSGGQYGIKGQIVNVPIDVQKTVRSLPRSVPDDAANEVHLKRSWSFDFGWYQQKNKARNEPKRARLCPRPLDGNSSGSPDESQPIQDTDITHFITGTPKPPVSKHRDGPPATIRIRQDTESLQPSAQIGALVKPLSELEYVTMQLASHSTILARIEQRMSNVATPIDEPVEPQDMPAYPVQTNDDLERLEASLENKSIFPALVDSEREETVRITGRKLVVEKRCAIVLATILAAVTREAWSRKKWEAKRLSEKLRDMFTTSLDELVQDLPEIQKVAIRTAVVQQAAKSPCGHRYTSDWIMVCLLLRLTSPKCYRTLSDMKVLPLPSASCLVQLLKGRPCEYGLNKFALEGIKFLKDFLEMMNRTE</sequence>
<comment type="caution">
    <text evidence="1">The sequence shown here is derived from an EMBL/GenBank/DDBJ whole genome shotgun (WGS) entry which is preliminary data.</text>
</comment>
<protein>
    <submittedName>
        <fullName evidence="1">Uncharacterized protein</fullName>
    </submittedName>
</protein>